<name>A0A6D2HZX2_9BRAS</name>
<evidence type="ECO:0000313" key="3">
    <source>
        <dbReference type="EMBL" id="CAA7021804.1"/>
    </source>
</evidence>
<sequence length="174" mass="18482">MASSPNCFVIVTFAVLLQFLFVFASTKSIDAICQNVTDKAFCFKTLSAYPPAVSASTTLQAAQAALSLSISYARKSAGFAAKVAKENPNLKKQFSVCQDAFEGIITSLRSASGELKESSDIATYDAMVCRDSTTMLKNLVGKNGDMASKTIVHMTLMMERILAIVVGATIAVLG</sequence>
<dbReference type="SMART" id="SM00856">
    <property type="entry name" value="PMEI"/>
    <property type="match status" value="1"/>
</dbReference>
<dbReference type="Pfam" id="PF04043">
    <property type="entry name" value="PMEI"/>
    <property type="match status" value="1"/>
</dbReference>
<organism evidence="3 4">
    <name type="scientific">Microthlaspi erraticum</name>
    <dbReference type="NCBI Taxonomy" id="1685480"/>
    <lineage>
        <taxon>Eukaryota</taxon>
        <taxon>Viridiplantae</taxon>
        <taxon>Streptophyta</taxon>
        <taxon>Embryophyta</taxon>
        <taxon>Tracheophyta</taxon>
        <taxon>Spermatophyta</taxon>
        <taxon>Magnoliopsida</taxon>
        <taxon>eudicotyledons</taxon>
        <taxon>Gunneridae</taxon>
        <taxon>Pentapetalae</taxon>
        <taxon>rosids</taxon>
        <taxon>malvids</taxon>
        <taxon>Brassicales</taxon>
        <taxon>Brassicaceae</taxon>
        <taxon>Coluteocarpeae</taxon>
        <taxon>Microthlaspi</taxon>
    </lineage>
</organism>
<feature type="domain" description="Pectinesterase inhibitor" evidence="2">
    <location>
        <begin position="24"/>
        <end position="168"/>
    </location>
</feature>
<dbReference type="PANTHER" id="PTHR31890:SF9">
    <property type="entry name" value="PLANT INVERTASE_PECTIN METHYLESTERASE INHIBITOR SUPERFAMILY PROTEIN"/>
    <property type="match status" value="1"/>
</dbReference>
<dbReference type="SUPFAM" id="SSF101148">
    <property type="entry name" value="Plant invertase/pectin methylesterase inhibitor"/>
    <property type="match status" value="1"/>
</dbReference>
<dbReference type="Gene3D" id="1.20.140.40">
    <property type="entry name" value="Invertase/pectin methylesterase inhibitor family protein"/>
    <property type="match status" value="1"/>
</dbReference>
<feature type="chain" id="PRO_5025629045" description="Pectinesterase inhibitor domain-containing protein" evidence="1">
    <location>
        <begin position="25"/>
        <end position="174"/>
    </location>
</feature>
<feature type="signal peptide" evidence="1">
    <location>
        <begin position="1"/>
        <end position="24"/>
    </location>
</feature>
<dbReference type="OrthoDB" id="1094634at2759"/>
<dbReference type="AlphaFoldDB" id="A0A6D2HZX2"/>
<evidence type="ECO:0000259" key="2">
    <source>
        <dbReference type="SMART" id="SM00856"/>
    </source>
</evidence>
<dbReference type="InterPro" id="IPR006501">
    <property type="entry name" value="Pectinesterase_inhib_dom"/>
</dbReference>
<reference evidence="3" key="1">
    <citation type="submission" date="2020-01" db="EMBL/GenBank/DDBJ databases">
        <authorList>
            <person name="Mishra B."/>
        </authorList>
    </citation>
    <scope>NUCLEOTIDE SEQUENCE [LARGE SCALE GENOMIC DNA]</scope>
</reference>
<keyword evidence="1" id="KW-0732">Signal</keyword>
<proteinExistence type="predicted"/>
<protein>
    <recommendedName>
        <fullName evidence="2">Pectinesterase inhibitor domain-containing protein</fullName>
    </recommendedName>
</protein>
<keyword evidence="4" id="KW-1185">Reference proteome</keyword>
<comment type="caution">
    <text evidence="3">The sequence shown here is derived from an EMBL/GenBank/DDBJ whole genome shotgun (WGS) entry which is preliminary data.</text>
</comment>
<evidence type="ECO:0000256" key="1">
    <source>
        <dbReference type="SAM" id="SignalP"/>
    </source>
</evidence>
<gene>
    <name evidence="3" type="ORF">MERR_LOCUS9039</name>
</gene>
<dbReference type="NCBIfam" id="TIGR01614">
    <property type="entry name" value="PME_inhib"/>
    <property type="match status" value="1"/>
</dbReference>
<accession>A0A6D2HZX2</accession>
<dbReference type="GO" id="GO:0004857">
    <property type="term" value="F:enzyme inhibitor activity"/>
    <property type="evidence" value="ECO:0007669"/>
    <property type="project" value="InterPro"/>
</dbReference>
<dbReference type="InterPro" id="IPR035513">
    <property type="entry name" value="Invertase/methylesterase_inhib"/>
</dbReference>
<evidence type="ECO:0000313" key="4">
    <source>
        <dbReference type="Proteomes" id="UP000467841"/>
    </source>
</evidence>
<dbReference type="PANTHER" id="PTHR31890">
    <property type="entry name" value="PLANT INVERTASE/PECTIN METHYLESTERASE INHIBITOR SUPERFAMILY PROTEIN"/>
    <property type="match status" value="1"/>
</dbReference>
<dbReference type="Proteomes" id="UP000467841">
    <property type="component" value="Unassembled WGS sequence"/>
</dbReference>
<dbReference type="EMBL" id="CACVBM020000654">
    <property type="protein sequence ID" value="CAA7021804.1"/>
    <property type="molecule type" value="Genomic_DNA"/>
</dbReference>